<dbReference type="SMART" id="SM00698">
    <property type="entry name" value="MORN"/>
    <property type="match status" value="2"/>
</dbReference>
<keyword evidence="1" id="KW-0677">Repeat</keyword>
<keyword evidence="3" id="KW-1185">Reference proteome</keyword>
<dbReference type="Gene3D" id="2.20.110.10">
    <property type="entry name" value="Histone H3 K4-specific methyltransferase SET7/9 N-terminal domain"/>
    <property type="match status" value="1"/>
</dbReference>
<name>A0ABS2UHK4_9LEPT</name>
<protein>
    <recommendedName>
        <fullName evidence="4">MORN repeat protein</fullName>
    </recommendedName>
</protein>
<gene>
    <name evidence="2" type="ORF">JWG45_14505</name>
</gene>
<dbReference type="Pfam" id="PF02493">
    <property type="entry name" value="MORN"/>
    <property type="match status" value="2"/>
</dbReference>
<organism evidence="2 3">
    <name type="scientific">Leptospira ainlahdjerensis</name>
    <dbReference type="NCBI Taxonomy" id="2810033"/>
    <lineage>
        <taxon>Bacteria</taxon>
        <taxon>Pseudomonadati</taxon>
        <taxon>Spirochaetota</taxon>
        <taxon>Spirochaetia</taxon>
        <taxon>Leptospirales</taxon>
        <taxon>Leptospiraceae</taxon>
        <taxon>Leptospira</taxon>
    </lineage>
</organism>
<dbReference type="InterPro" id="IPR003409">
    <property type="entry name" value="MORN"/>
</dbReference>
<comment type="caution">
    <text evidence="2">The sequence shown here is derived from an EMBL/GenBank/DDBJ whole genome shotgun (WGS) entry which is preliminary data.</text>
</comment>
<reference evidence="2 3" key="1">
    <citation type="submission" date="2021-02" db="EMBL/GenBank/DDBJ databases">
        <title>Leptospira ainlahdjerensis sp. nov., Leptospira ainazelensis sp. nov., Leptospira abararensis sp. nov. and Leptospira chreensis sp. nov., four new species isolated from water sources in Algeria.</title>
        <authorList>
            <person name="Amara Korba A."/>
            <person name="Kainiu M."/>
            <person name="Vincent A.T."/>
            <person name="Mariet J.-F."/>
            <person name="Veyrier F.J."/>
            <person name="Goarant C."/>
            <person name="Picardeau M."/>
        </authorList>
    </citation>
    <scope>NUCLEOTIDE SEQUENCE [LARGE SCALE GENOMIC DNA]</scope>
    <source>
        <strain evidence="2 3">201903070</strain>
    </source>
</reference>
<sequence>MNRLQKFIYITAFLFSISIVAEEKVKTCIEGDCQNGKGKVQTEEGNIFESTFKNGKLNGLVKGYRPDEPDKISTMYFIDGKIDVTKKVSDWFEDGEHYEGYFNSDMNMHGKGKLTYIAGETTCVFEGSFLNGKKHGIGKISCEDGTKVAGEWRNDRRYFPIELDFICRSLERVDKWEGGAVSGKFKFKMMRNSEELETSLREWSGIELTNWNEYTIAEGVYKVDSFETIFFLFIPTDKEKEFDELVSKKRDLNINGIALGTIKMTNKYPAILVEKIK</sequence>
<dbReference type="PANTHER" id="PTHR23084">
    <property type="entry name" value="PHOSPHATIDYLINOSITOL-4-PHOSPHATE 5-KINASE RELATED"/>
    <property type="match status" value="1"/>
</dbReference>
<proteinExistence type="predicted"/>
<evidence type="ECO:0000313" key="3">
    <source>
        <dbReference type="Proteomes" id="UP000724686"/>
    </source>
</evidence>
<dbReference type="RefSeq" id="WP_205280407.1">
    <property type="nucleotide sequence ID" value="NZ_JAFFPU010000052.1"/>
</dbReference>
<dbReference type="EMBL" id="JAFFPU010000052">
    <property type="protein sequence ID" value="MBM9578360.1"/>
    <property type="molecule type" value="Genomic_DNA"/>
</dbReference>
<accession>A0ABS2UHK4</accession>
<dbReference type="Proteomes" id="UP000724686">
    <property type="component" value="Unassembled WGS sequence"/>
</dbReference>
<evidence type="ECO:0008006" key="4">
    <source>
        <dbReference type="Google" id="ProtNLM"/>
    </source>
</evidence>
<dbReference type="SUPFAM" id="SSF82185">
    <property type="entry name" value="Histone H3 K4-specific methyltransferase SET7/9 N-terminal domain"/>
    <property type="match status" value="1"/>
</dbReference>
<evidence type="ECO:0000313" key="2">
    <source>
        <dbReference type="EMBL" id="MBM9578360.1"/>
    </source>
</evidence>
<evidence type="ECO:0000256" key="1">
    <source>
        <dbReference type="ARBA" id="ARBA00022737"/>
    </source>
</evidence>
<dbReference type="PANTHER" id="PTHR23084:SF263">
    <property type="entry name" value="MORN REPEAT-CONTAINING PROTEIN 1"/>
    <property type="match status" value="1"/>
</dbReference>